<gene>
    <name evidence="1" type="ORF">EPI10_000769</name>
</gene>
<reference evidence="2" key="1">
    <citation type="journal article" date="2019" name="Plant Biotechnol. J.">
        <title>Genome sequencing of the Australian wild diploid species Gossypium australe highlights disease resistance and delayed gland morphogenesis.</title>
        <authorList>
            <person name="Cai Y."/>
            <person name="Cai X."/>
            <person name="Wang Q."/>
            <person name="Wang P."/>
            <person name="Zhang Y."/>
            <person name="Cai C."/>
            <person name="Xu Y."/>
            <person name="Wang K."/>
            <person name="Zhou Z."/>
            <person name="Wang C."/>
            <person name="Geng S."/>
            <person name="Li B."/>
            <person name="Dong Q."/>
            <person name="Hou Y."/>
            <person name="Wang H."/>
            <person name="Ai P."/>
            <person name="Liu Z."/>
            <person name="Yi F."/>
            <person name="Sun M."/>
            <person name="An G."/>
            <person name="Cheng J."/>
            <person name="Zhang Y."/>
            <person name="Shi Q."/>
            <person name="Xie Y."/>
            <person name="Shi X."/>
            <person name="Chang Y."/>
            <person name="Huang F."/>
            <person name="Chen Y."/>
            <person name="Hong S."/>
            <person name="Mi L."/>
            <person name="Sun Q."/>
            <person name="Zhang L."/>
            <person name="Zhou B."/>
            <person name="Peng R."/>
            <person name="Zhang X."/>
            <person name="Liu F."/>
        </authorList>
    </citation>
    <scope>NUCLEOTIDE SEQUENCE [LARGE SCALE GENOMIC DNA]</scope>
    <source>
        <strain evidence="2">cv. PA1801</strain>
    </source>
</reference>
<keyword evidence="2" id="KW-1185">Reference proteome</keyword>
<dbReference type="Proteomes" id="UP000325315">
    <property type="component" value="Unassembled WGS sequence"/>
</dbReference>
<evidence type="ECO:0000313" key="1">
    <source>
        <dbReference type="EMBL" id="KAA3465622.1"/>
    </source>
</evidence>
<sequence>MFLPFDEFDVILCMDCLALHYAVDDELINVEVDKSDCLTNIISTISTRELIRKGCEICQSIDIKDGTSFDSQKIIDVFPEELLGLPFERELEFVIEIAPKTAPNSIATYRMALPDLK</sequence>
<accession>A0A5B6V8V7</accession>
<evidence type="ECO:0000313" key="2">
    <source>
        <dbReference type="Proteomes" id="UP000325315"/>
    </source>
</evidence>
<proteinExistence type="predicted"/>
<organism evidence="1 2">
    <name type="scientific">Gossypium australe</name>
    <dbReference type="NCBI Taxonomy" id="47621"/>
    <lineage>
        <taxon>Eukaryota</taxon>
        <taxon>Viridiplantae</taxon>
        <taxon>Streptophyta</taxon>
        <taxon>Embryophyta</taxon>
        <taxon>Tracheophyta</taxon>
        <taxon>Spermatophyta</taxon>
        <taxon>Magnoliopsida</taxon>
        <taxon>eudicotyledons</taxon>
        <taxon>Gunneridae</taxon>
        <taxon>Pentapetalae</taxon>
        <taxon>rosids</taxon>
        <taxon>malvids</taxon>
        <taxon>Malvales</taxon>
        <taxon>Malvaceae</taxon>
        <taxon>Malvoideae</taxon>
        <taxon>Gossypium</taxon>
    </lineage>
</organism>
<protein>
    <submittedName>
        <fullName evidence="1">DNA/RNA polymerases superfamily protein</fullName>
    </submittedName>
</protein>
<dbReference type="EMBL" id="SMMG02000007">
    <property type="protein sequence ID" value="KAA3465622.1"/>
    <property type="molecule type" value="Genomic_DNA"/>
</dbReference>
<comment type="caution">
    <text evidence="1">The sequence shown here is derived from an EMBL/GenBank/DDBJ whole genome shotgun (WGS) entry which is preliminary data.</text>
</comment>
<name>A0A5B6V8V7_9ROSI</name>
<dbReference type="AlphaFoldDB" id="A0A5B6V8V7"/>